<organism evidence="4 5">
    <name type="scientific">Sorangium atrum</name>
    <dbReference type="NCBI Taxonomy" id="2995308"/>
    <lineage>
        <taxon>Bacteria</taxon>
        <taxon>Pseudomonadati</taxon>
        <taxon>Myxococcota</taxon>
        <taxon>Polyangia</taxon>
        <taxon>Polyangiales</taxon>
        <taxon>Polyangiaceae</taxon>
        <taxon>Sorangium</taxon>
    </lineage>
</organism>
<evidence type="ECO:0000313" key="5">
    <source>
        <dbReference type="Proteomes" id="UP001217485"/>
    </source>
</evidence>
<dbReference type="InterPro" id="IPR010987">
    <property type="entry name" value="Glutathione-S-Trfase_C-like"/>
</dbReference>
<feature type="domain" description="GST C-terminal" evidence="3">
    <location>
        <begin position="86"/>
        <end position="202"/>
    </location>
</feature>
<dbReference type="PROSITE" id="PS50405">
    <property type="entry name" value="GST_CTER"/>
    <property type="match status" value="1"/>
</dbReference>
<dbReference type="InterPro" id="IPR004045">
    <property type="entry name" value="Glutathione_S-Trfase_N"/>
</dbReference>
<dbReference type="CDD" id="cd03188">
    <property type="entry name" value="GST_C_Beta"/>
    <property type="match status" value="1"/>
</dbReference>
<dbReference type="InterPro" id="IPR036249">
    <property type="entry name" value="Thioredoxin-like_sf"/>
</dbReference>
<reference evidence="4 5" key="1">
    <citation type="submission" date="2023-01" db="EMBL/GenBank/DDBJ databases">
        <title>Minimal conservation of predation-associated metabolite biosynthetic gene clusters underscores biosynthetic potential of Myxococcota including descriptions for ten novel species: Archangium lansinium sp. nov., Myxococcus landrumus sp. nov., Nannocystis bai.</title>
        <authorList>
            <person name="Ahearne A."/>
            <person name="Stevens C."/>
            <person name="Dowd S."/>
        </authorList>
    </citation>
    <scope>NUCLEOTIDE SEQUENCE [LARGE SCALE GENOMIC DNA]</scope>
    <source>
        <strain evidence="4 5">WIWO2</strain>
    </source>
</reference>
<feature type="domain" description="GST N-terminal" evidence="2">
    <location>
        <begin position="1"/>
        <end position="81"/>
    </location>
</feature>
<proteinExistence type="inferred from homology"/>
<dbReference type="SFLD" id="SFLDS00019">
    <property type="entry name" value="Glutathione_Transferase_(cytos"/>
    <property type="match status" value="1"/>
</dbReference>
<dbReference type="EMBL" id="JAQNDK010000001">
    <property type="protein sequence ID" value="MDC0677095.1"/>
    <property type="molecule type" value="Genomic_DNA"/>
</dbReference>
<dbReference type="Pfam" id="PF02798">
    <property type="entry name" value="GST_N"/>
    <property type="match status" value="1"/>
</dbReference>
<sequence length="222" mass="24260">MKLYFAPLACSLATRIALYEAGAEASYVEVDLKTKRTVGGADYHAIHPLGFVPALEIEGGEILAENAAILQLVADRFPKAELAPRDPLGRARLQQWLGFIGSELHKAVYSPLLNKTAAPEVKAYALAGAPRRLGWVAERLEGREFLLDRFSVADAYLFAVLNWSVVTPIDLNSWPALAAYHARLHGRPSVARAFAEEREGYFREQARHAKAAEAVDAPAPNG</sequence>
<dbReference type="PANTHER" id="PTHR44051">
    <property type="entry name" value="GLUTATHIONE S-TRANSFERASE-RELATED"/>
    <property type="match status" value="1"/>
</dbReference>
<evidence type="ECO:0000256" key="1">
    <source>
        <dbReference type="RuleBase" id="RU003494"/>
    </source>
</evidence>
<protein>
    <submittedName>
        <fullName evidence="4">Glutathione binding-like protein</fullName>
    </submittedName>
</protein>
<gene>
    <name evidence="4" type="ORF">POL72_05035</name>
</gene>
<evidence type="ECO:0000313" key="4">
    <source>
        <dbReference type="EMBL" id="MDC0677095.1"/>
    </source>
</evidence>
<comment type="caution">
    <text evidence="4">The sequence shown here is derived from an EMBL/GenBank/DDBJ whole genome shotgun (WGS) entry which is preliminary data.</text>
</comment>
<keyword evidence="5" id="KW-1185">Reference proteome</keyword>
<comment type="similarity">
    <text evidence="1">Belongs to the GST superfamily.</text>
</comment>
<dbReference type="InterPro" id="IPR004046">
    <property type="entry name" value="GST_C"/>
</dbReference>
<dbReference type="InterPro" id="IPR036282">
    <property type="entry name" value="Glutathione-S-Trfase_C_sf"/>
</dbReference>
<name>A0ABT5BU24_9BACT</name>
<evidence type="ECO:0000259" key="2">
    <source>
        <dbReference type="PROSITE" id="PS50404"/>
    </source>
</evidence>
<dbReference type="PROSITE" id="PS50404">
    <property type="entry name" value="GST_NTER"/>
    <property type="match status" value="1"/>
</dbReference>
<dbReference type="Pfam" id="PF00043">
    <property type="entry name" value="GST_C"/>
    <property type="match status" value="1"/>
</dbReference>
<dbReference type="CDD" id="cd03057">
    <property type="entry name" value="GST_N_Beta"/>
    <property type="match status" value="1"/>
</dbReference>
<dbReference type="SUPFAM" id="SSF47616">
    <property type="entry name" value="GST C-terminal domain-like"/>
    <property type="match status" value="1"/>
</dbReference>
<dbReference type="InterPro" id="IPR040079">
    <property type="entry name" value="Glutathione_S-Trfase"/>
</dbReference>
<dbReference type="SUPFAM" id="SSF52833">
    <property type="entry name" value="Thioredoxin-like"/>
    <property type="match status" value="1"/>
</dbReference>
<accession>A0ABT5BU24</accession>
<dbReference type="Proteomes" id="UP001217485">
    <property type="component" value="Unassembled WGS sequence"/>
</dbReference>
<dbReference type="Gene3D" id="1.20.1050.10">
    <property type="match status" value="1"/>
</dbReference>
<dbReference type="PANTHER" id="PTHR44051:SF8">
    <property type="entry name" value="GLUTATHIONE S-TRANSFERASE GSTA"/>
    <property type="match status" value="1"/>
</dbReference>
<dbReference type="SFLD" id="SFLDG01150">
    <property type="entry name" value="Main.1:_Beta-like"/>
    <property type="match status" value="1"/>
</dbReference>
<dbReference type="Gene3D" id="3.40.30.10">
    <property type="entry name" value="Glutaredoxin"/>
    <property type="match status" value="1"/>
</dbReference>
<dbReference type="RefSeq" id="WP_272093866.1">
    <property type="nucleotide sequence ID" value="NZ_JAQNDK010000001.1"/>
</dbReference>
<evidence type="ECO:0000259" key="3">
    <source>
        <dbReference type="PROSITE" id="PS50405"/>
    </source>
</evidence>
<dbReference type="SFLD" id="SFLDG00358">
    <property type="entry name" value="Main_(cytGST)"/>
    <property type="match status" value="1"/>
</dbReference>